<dbReference type="InterPro" id="IPR014347">
    <property type="entry name" value="Tautomerase/MIF_sf"/>
</dbReference>
<proteinExistence type="predicted"/>
<reference evidence="1 2" key="1">
    <citation type="submission" date="2024-03" db="EMBL/GenBank/DDBJ databases">
        <title>High-quality draft genome sequence of Oceanobacter sp. wDCs-4.</title>
        <authorList>
            <person name="Dong C."/>
        </authorList>
    </citation>
    <scope>NUCLEOTIDE SEQUENCE [LARGE SCALE GENOMIC DNA]</scope>
    <source>
        <strain evidence="2">wDCs-4</strain>
    </source>
</reference>
<protein>
    <recommendedName>
        <fullName evidence="3">4-oxalocrotonate tautomerase</fullName>
    </recommendedName>
</protein>
<dbReference type="SUPFAM" id="SSF55331">
    <property type="entry name" value="Tautomerase/MIF"/>
    <property type="match status" value="1"/>
</dbReference>
<dbReference type="RefSeq" id="WP_416205992.1">
    <property type="nucleotide sequence ID" value="NZ_JBBKTX010000011.1"/>
</dbReference>
<evidence type="ECO:0000313" key="2">
    <source>
        <dbReference type="Proteomes" id="UP001620597"/>
    </source>
</evidence>
<accession>A0ABW8NIS8</accession>
<dbReference type="EMBL" id="JBBKTX010000011">
    <property type="protein sequence ID" value="MFK4752852.1"/>
    <property type="molecule type" value="Genomic_DNA"/>
</dbReference>
<evidence type="ECO:0008006" key="3">
    <source>
        <dbReference type="Google" id="ProtNLM"/>
    </source>
</evidence>
<dbReference type="Gene3D" id="3.30.429.10">
    <property type="entry name" value="Macrophage Migration Inhibitory Factor"/>
    <property type="match status" value="1"/>
</dbReference>
<gene>
    <name evidence="1" type="ORF">WG929_10570</name>
</gene>
<dbReference type="Proteomes" id="UP001620597">
    <property type="component" value="Unassembled WGS sequence"/>
</dbReference>
<sequence length="140" mass="15253">MPVIIFTLPDTDAVRESREVICTEACRVFAEILAAPVERIRAYIQILPAAQIAAGGGWLGLPDATLLAPFYQFFVLQDRAASQVQELHAAFTAILVTSLGIDRMEIRGICTRVSPADWAIGGITADRARKQELEARAGQE</sequence>
<evidence type="ECO:0000313" key="1">
    <source>
        <dbReference type="EMBL" id="MFK4752852.1"/>
    </source>
</evidence>
<comment type="caution">
    <text evidence="1">The sequence shown here is derived from an EMBL/GenBank/DDBJ whole genome shotgun (WGS) entry which is preliminary data.</text>
</comment>
<organism evidence="1 2">
    <name type="scientific">Oceanobacter antarcticus</name>
    <dbReference type="NCBI Taxonomy" id="3133425"/>
    <lineage>
        <taxon>Bacteria</taxon>
        <taxon>Pseudomonadati</taxon>
        <taxon>Pseudomonadota</taxon>
        <taxon>Gammaproteobacteria</taxon>
        <taxon>Oceanospirillales</taxon>
        <taxon>Oceanospirillaceae</taxon>
        <taxon>Oceanobacter</taxon>
    </lineage>
</organism>
<keyword evidence="2" id="KW-1185">Reference proteome</keyword>
<name>A0ABW8NIS8_9GAMM</name>